<reference evidence="28" key="1">
    <citation type="submission" date="2025-08" db="UniProtKB">
        <authorList>
            <consortium name="Ensembl"/>
        </authorList>
    </citation>
    <scope>IDENTIFICATION</scope>
</reference>
<organism evidence="28 29">
    <name type="scientific">Eptatretus burgeri</name>
    <name type="common">Inshore hagfish</name>
    <dbReference type="NCBI Taxonomy" id="7764"/>
    <lineage>
        <taxon>Eukaryota</taxon>
        <taxon>Metazoa</taxon>
        <taxon>Chordata</taxon>
        <taxon>Craniata</taxon>
        <taxon>Vertebrata</taxon>
        <taxon>Cyclostomata</taxon>
        <taxon>Myxini</taxon>
        <taxon>Myxiniformes</taxon>
        <taxon>Myxinidae</taxon>
        <taxon>Eptatretinae</taxon>
        <taxon>Eptatretus</taxon>
    </lineage>
</organism>
<dbReference type="GO" id="GO:0031901">
    <property type="term" value="C:early endosome membrane"/>
    <property type="evidence" value="ECO:0007669"/>
    <property type="project" value="UniProtKB-SubCell"/>
</dbReference>
<dbReference type="GO" id="GO:0005546">
    <property type="term" value="F:phosphatidylinositol-4,5-bisphosphate binding"/>
    <property type="evidence" value="ECO:0007669"/>
    <property type="project" value="TreeGrafter"/>
</dbReference>
<evidence type="ECO:0000256" key="7">
    <source>
        <dbReference type="ARBA" id="ARBA00004556"/>
    </source>
</evidence>
<dbReference type="InterPro" id="IPR011993">
    <property type="entry name" value="PH-like_dom_sf"/>
</dbReference>
<dbReference type="GO" id="GO:0048471">
    <property type="term" value="C:perinuclear region of cytoplasm"/>
    <property type="evidence" value="ECO:0007669"/>
    <property type="project" value="UniProtKB-SubCell"/>
</dbReference>
<dbReference type="InterPro" id="IPR008828">
    <property type="entry name" value="Sin1/Avo1"/>
</dbReference>
<evidence type="ECO:0000256" key="20">
    <source>
        <dbReference type="ARBA" id="ARBA00023242"/>
    </source>
</evidence>
<feature type="domain" description="Sin1 N-terminal" evidence="24">
    <location>
        <begin position="18"/>
        <end position="149"/>
    </location>
</feature>
<dbReference type="InterPro" id="IPR057339">
    <property type="entry name" value="RBD_SIN1"/>
</dbReference>
<keyword evidence="17" id="KW-0496">Mitochondrion</keyword>
<evidence type="ECO:0000256" key="13">
    <source>
        <dbReference type="ARBA" id="ARBA00022753"/>
    </source>
</evidence>
<keyword evidence="18" id="KW-0472">Membrane</keyword>
<evidence type="ECO:0000256" key="4">
    <source>
        <dbReference type="ARBA" id="ARBA00004395"/>
    </source>
</evidence>
<evidence type="ECO:0000313" key="29">
    <source>
        <dbReference type="Proteomes" id="UP000694388"/>
    </source>
</evidence>
<keyword evidence="14" id="KW-1000">Mitochondrion outer membrane</keyword>
<dbReference type="PANTHER" id="PTHR13335:SF1">
    <property type="entry name" value="TARGET OF RAPAMYCIN COMPLEX 2 SUBUNIT MAPKAP1"/>
    <property type="match status" value="1"/>
</dbReference>
<dbReference type="Pfam" id="PF16978">
    <property type="entry name" value="CRIM"/>
    <property type="match status" value="1"/>
</dbReference>
<keyword evidence="29" id="KW-1185">Reference proteome</keyword>
<dbReference type="Pfam" id="PF25322">
    <property type="entry name" value="RBD_SIN1"/>
    <property type="match status" value="1"/>
</dbReference>
<evidence type="ECO:0000259" key="24">
    <source>
        <dbReference type="Pfam" id="PF05422"/>
    </source>
</evidence>
<keyword evidence="11" id="KW-1003">Cell membrane</keyword>
<comment type="subcellular location">
    <subcellularLocation>
        <location evidence="2">Cell membrane</location>
        <topology evidence="2">Peripheral membrane protein</topology>
    </subcellularLocation>
    <subcellularLocation>
        <location evidence="7">Cytoplasm</location>
        <location evidence="7">Perinuclear region</location>
    </subcellularLocation>
    <subcellularLocation>
        <location evidence="3">Early endosome membrane</location>
        <topology evidence="3">Peripheral membrane protein</topology>
    </subcellularLocation>
    <subcellularLocation>
        <location evidence="5">Endoplasmic reticulum membrane</location>
        <topology evidence="5">Peripheral membrane protein</topology>
    </subcellularLocation>
    <subcellularLocation>
        <location evidence="4">Golgi apparatus membrane</location>
        <topology evidence="4">Peripheral membrane protein</topology>
    </subcellularLocation>
    <subcellularLocation>
        <location evidence="8">Late endosome membrane</location>
        <topology evidence="8">Peripheral membrane protein</topology>
    </subcellularLocation>
    <subcellularLocation>
        <location evidence="21">Lysosome membrane</location>
        <topology evidence="21">Peripheral membrane protein</topology>
    </subcellularLocation>
    <subcellularLocation>
        <location evidence="6">Mitochondrion outer membrane</location>
        <topology evidence="6">Peripheral membrane protein</topology>
    </subcellularLocation>
    <subcellularLocation>
        <location evidence="1">Nucleus</location>
    </subcellularLocation>
</comment>
<sequence>MAFLDDPAVLLAHIRQSHVTSDDTGMCEMVFVDHDVEWAGSQLSAQLSECAAKGPAGSKSALETGLNTGERAVQEQSTDDGLHAGYAQSMDITSGWDFGIRPRSNTAQRLERLRKERQNQVKCKNVPWKDVSSNMSDEELTSAFERKDFRGHRSVPVGLSLLSLRLEQCPQQLNNPFNEFSKFDGKGHVGTTATKKIDVFLPGGVATESRQSMTMVVIANARVQDLVGLICWQYTNEGREPKLNEKVDAYCLHIAEDDGEVDEDFPPLDSSETIHKFGFTTLALVECGTAPTPAATQALFVKISNVPAGGCSLVQVDGMDVCMRDVLHKTLRRHRGNGSATELRYRLEKQTEDETAVDLNSSLESQGTLEFCLVCDNDAGSQRVEGFDTVMLSAYGAVHSPQHKAYNISCIHRLRFNTEVQLGICGDKVEIEPVLPTKGGGKFWMKQKPLSIDAELLCACEVVEEKSPDHAVFKLAYLNNHDFKHQYFEADSAIVNEIVSKIKALLASQASSAQAEYRASRQRKPHSRHGFSFQKDRRLPGTFSQQPH</sequence>
<dbReference type="Proteomes" id="UP000694388">
    <property type="component" value="Unplaced"/>
</dbReference>
<evidence type="ECO:0000256" key="3">
    <source>
        <dbReference type="ARBA" id="ARBA00004220"/>
    </source>
</evidence>
<evidence type="ECO:0000256" key="11">
    <source>
        <dbReference type="ARBA" id="ARBA00022475"/>
    </source>
</evidence>
<evidence type="ECO:0000256" key="23">
    <source>
        <dbReference type="SAM" id="MobiDB-lite"/>
    </source>
</evidence>
<dbReference type="Ensembl" id="ENSEBUT00000023569.1">
    <property type="protein sequence ID" value="ENSEBUP00000022993.1"/>
    <property type="gene ID" value="ENSEBUG00000014172.1"/>
</dbReference>
<evidence type="ECO:0000259" key="27">
    <source>
        <dbReference type="Pfam" id="PF25322"/>
    </source>
</evidence>
<dbReference type="Pfam" id="PF05422">
    <property type="entry name" value="SIN1"/>
    <property type="match status" value="1"/>
</dbReference>
<dbReference type="Gene3D" id="2.30.29.30">
    <property type="entry name" value="Pleckstrin-homology domain (PH domain)/Phosphotyrosine-binding domain (PTB)"/>
    <property type="match status" value="1"/>
</dbReference>
<protein>
    <recommendedName>
        <fullName evidence="10">Target of rapamycin complex 2 subunit MAPKAP1</fullName>
    </recommendedName>
    <alternativeName>
        <fullName evidence="22">Stress-activated map kinase-interacting protein 1</fullName>
    </alternativeName>
</protein>
<dbReference type="GO" id="GO:0005634">
    <property type="term" value="C:nucleus"/>
    <property type="evidence" value="ECO:0007669"/>
    <property type="project" value="UniProtKB-SubCell"/>
</dbReference>
<proteinExistence type="inferred from homology"/>
<dbReference type="FunFam" id="2.30.29.30:FF:000585">
    <property type="entry name" value="target of rapamycin complex 2 subunit MAPKAP1 isoform X3"/>
    <property type="match status" value="1"/>
</dbReference>
<evidence type="ECO:0000256" key="18">
    <source>
        <dbReference type="ARBA" id="ARBA00023136"/>
    </source>
</evidence>
<keyword evidence="12" id="KW-0963">Cytoplasm</keyword>
<reference evidence="28" key="2">
    <citation type="submission" date="2025-09" db="UniProtKB">
        <authorList>
            <consortium name="Ensembl"/>
        </authorList>
    </citation>
    <scope>IDENTIFICATION</scope>
</reference>
<dbReference type="PANTHER" id="PTHR13335">
    <property type="entry name" value="TARGET OF RAPAMYCIN COMPLEX 2 SUBUNIT MAPKAP1"/>
    <property type="match status" value="1"/>
</dbReference>
<comment type="similarity">
    <text evidence="9">Belongs to the SIN1 family.</text>
</comment>
<name>A0A8C4R005_EPTBU</name>
<evidence type="ECO:0000256" key="22">
    <source>
        <dbReference type="ARBA" id="ARBA00031431"/>
    </source>
</evidence>
<dbReference type="GO" id="GO:0005765">
    <property type="term" value="C:lysosomal membrane"/>
    <property type="evidence" value="ECO:0007669"/>
    <property type="project" value="UniProtKB-SubCell"/>
</dbReference>
<feature type="compositionally biased region" description="Basic residues" evidence="23">
    <location>
        <begin position="520"/>
        <end position="529"/>
    </location>
</feature>
<feature type="domain" description="CRIM" evidence="25">
    <location>
        <begin position="160"/>
        <end position="288"/>
    </location>
</feature>
<dbReference type="AlphaFoldDB" id="A0A8C4R005"/>
<dbReference type="GO" id="GO:0000139">
    <property type="term" value="C:Golgi membrane"/>
    <property type="evidence" value="ECO:0007669"/>
    <property type="project" value="UniProtKB-SubCell"/>
</dbReference>
<evidence type="ECO:0000259" key="26">
    <source>
        <dbReference type="Pfam" id="PF16979"/>
    </source>
</evidence>
<dbReference type="GeneTree" id="ENSGT00390000000642"/>
<dbReference type="GO" id="GO:0005741">
    <property type="term" value="C:mitochondrial outer membrane"/>
    <property type="evidence" value="ECO:0007669"/>
    <property type="project" value="UniProtKB-SubCell"/>
</dbReference>
<evidence type="ECO:0000256" key="10">
    <source>
        <dbReference type="ARBA" id="ARBA00014183"/>
    </source>
</evidence>
<feature type="region of interest" description="Disordered" evidence="23">
    <location>
        <begin position="56"/>
        <end position="78"/>
    </location>
</feature>
<accession>A0A8C4R005</accession>
<dbReference type="InterPro" id="IPR032679">
    <property type="entry name" value="Sin1_N"/>
</dbReference>
<keyword evidence="19" id="KW-0458">Lysosome</keyword>
<keyword evidence="16" id="KW-0333">Golgi apparatus</keyword>
<dbReference type="GO" id="GO:0030674">
    <property type="term" value="F:protein-macromolecule adaptor activity"/>
    <property type="evidence" value="ECO:0007669"/>
    <property type="project" value="UniProtKB-ARBA"/>
</dbReference>
<evidence type="ECO:0000256" key="6">
    <source>
        <dbReference type="ARBA" id="ARBA00004450"/>
    </source>
</evidence>
<evidence type="ECO:0000256" key="1">
    <source>
        <dbReference type="ARBA" id="ARBA00004123"/>
    </source>
</evidence>
<evidence type="ECO:0000259" key="25">
    <source>
        <dbReference type="Pfam" id="PF16978"/>
    </source>
</evidence>
<dbReference type="OMA" id="NAKFWPQ"/>
<keyword evidence="15" id="KW-0256">Endoplasmic reticulum</keyword>
<feature type="region of interest" description="Disordered" evidence="23">
    <location>
        <begin position="516"/>
        <end position="548"/>
    </location>
</feature>
<evidence type="ECO:0000256" key="19">
    <source>
        <dbReference type="ARBA" id="ARBA00023228"/>
    </source>
</evidence>
<evidence type="ECO:0000256" key="21">
    <source>
        <dbReference type="ARBA" id="ARBA00023765"/>
    </source>
</evidence>
<evidence type="ECO:0000256" key="17">
    <source>
        <dbReference type="ARBA" id="ARBA00023128"/>
    </source>
</evidence>
<evidence type="ECO:0000256" key="15">
    <source>
        <dbReference type="ARBA" id="ARBA00022824"/>
    </source>
</evidence>
<dbReference type="GO" id="GO:0038203">
    <property type="term" value="P:TORC2 signaling"/>
    <property type="evidence" value="ECO:0007669"/>
    <property type="project" value="TreeGrafter"/>
</dbReference>
<evidence type="ECO:0000256" key="12">
    <source>
        <dbReference type="ARBA" id="ARBA00022490"/>
    </source>
</evidence>
<keyword evidence="20" id="KW-0539">Nucleus</keyword>
<evidence type="ECO:0000256" key="9">
    <source>
        <dbReference type="ARBA" id="ARBA00009407"/>
    </source>
</evidence>
<feature type="domain" description="Target of rapamycin complex 2 subunit MAPKAP1-like Ras-binding" evidence="27">
    <location>
        <begin position="309"/>
        <end position="374"/>
    </location>
</feature>
<evidence type="ECO:0000256" key="16">
    <source>
        <dbReference type="ARBA" id="ARBA00023034"/>
    </source>
</evidence>
<evidence type="ECO:0000256" key="8">
    <source>
        <dbReference type="ARBA" id="ARBA00004633"/>
    </source>
</evidence>
<dbReference type="Pfam" id="PF16979">
    <property type="entry name" value="SIN1_PH"/>
    <property type="match status" value="1"/>
</dbReference>
<dbReference type="InterPro" id="IPR031567">
    <property type="entry name" value="CRIM_dom"/>
</dbReference>
<dbReference type="GO" id="GO:0005789">
    <property type="term" value="C:endoplasmic reticulum membrane"/>
    <property type="evidence" value="ECO:0007669"/>
    <property type="project" value="UniProtKB-SubCell"/>
</dbReference>
<evidence type="ECO:0000256" key="5">
    <source>
        <dbReference type="ARBA" id="ARBA00004406"/>
    </source>
</evidence>
<dbReference type="InterPro" id="IPR031313">
    <property type="entry name" value="Sin1_PH_dom"/>
</dbReference>
<evidence type="ECO:0000313" key="28">
    <source>
        <dbReference type="Ensembl" id="ENSEBUP00000022993.1"/>
    </source>
</evidence>
<evidence type="ECO:0000256" key="14">
    <source>
        <dbReference type="ARBA" id="ARBA00022787"/>
    </source>
</evidence>
<dbReference type="GO" id="GO:0031902">
    <property type="term" value="C:late endosome membrane"/>
    <property type="evidence" value="ECO:0007669"/>
    <property type="project" value="UniProtKB-SubCell"/>
</dbReference>
<evidence type="ECO:0000256" key="2">
    <source>
        <dbReference type="ARBA" id="ARBA00004202"/>
    </source>
</evidence>
<keyword evidence="13" id="KW-0967">Endosome</keyword>
<dbReference type="GO" id="GO:0005886">
    <property type="term" value="C:plasma membrane"/>
    <property type="evidence" value="ECO:0007669"/>
    <property type="project" value="UniProtKB-SubCell"/>
</dbReference>
<dbReference type="GO" id="GO:0031932">
    <property type="term" value="C:TORC2 complex"/>
    <property type="evidence" value="ECO:0007669"/>
    <property type="project" value="InterPro"/>
</dbReference>
<feature type="domain" description="SIN1-type PH" evidence="26">
    <location>
        <begin position="402"/>
        <end position="507"/>
    </location>
</feature>